<evidence type="ECO:0000256" key="2">
    <source>
        <dbReference type="ARBA" id="ARBA00022908"/>
    </source>
</evidence>
<dbReference type="Proteomes" id="UP000595278">
    <property type="component" value="Chromosome"/>
</dbReference>
<dbReference type="Gene3D" id="1.10.150.130">
    <property type="match status" value="1"/>
</dbReference>
<dbReference type="GO" id="GO:0003677">
    <property type="term" value="F:DNA binding"/>
    <property type="evidence" value="ECO:0007669"/>
    <property type="project" value="UniProtKB-KW"/>
</dbReference>
<dbReference type="Pfam" id="PF00589">
    <property type="entry name" value="Phage_integrase"/>
    <property type="match status" value="1"/>
</dbReference>
<dbReference type="PROSITE" id="PS51898">
    <property type="entry name" value="TYR_RECOMBINASE"/>
    <property type="match status" value="1"/>
</dbReference>
<name>A0A974NFT8_9GAMM</name>
<evidence type="ECO:0000256" key="4">
    <source>
        <dbReference type="ARBA" id="ARBA00023172"/>
    </source>
</evidence>
<keyword evidence="4" id="KW-0233">DNA recombination</keyword>
<dbReference type="Gene3D" id="1.10.443.10">
    <property type="entry name" value="Intergrase catalytic core"/>
    <property type="match status" value="1"/>
</dbReference>
<dbReference type="PANTHER" id="PTHR30629">
    <property type="entry name" value="PROPHAGE INTEGRASE"/>
    <property type="match status" value="1"/>
</dbReference>
<dbReference type="InterPro" id="IPR038488">
    <property type="entry name" value="Integrase_DNA-bd_sf"/>
</dbReference>
<protein>
    <submittedName>
        <fullName evidence="6">Tyrosine-type recombinase/integrase</fullName>
    </submittedName>
</protein>
<dbReference type="InterPro" id="IPR053876">
    <property type="entry name" value="Phage_int_M"/>
</dbReference>
<evidence type="ECO:0000313" key="6">
    <source>
        <dbReference type="EMBL" id="QQP85749.1"/>
    </source>
</evidence>
<proteinExistence type="inferred from homology"/>
<dbReference type="RefSeq" id="WP_201092691.1">
    <property type="nucleotide sequence ID" value="NZ_CP067393.1"/>
</dbReference>
<dbReference type="InterPro" id="IPR011010">
    <property type="entry name" value="DNA_brk_join_enz"/>
</dbReference>
<reference evidence="6 7" key="1">
    <citation type="submission" date="2021-01" db="EMBL/GenBank/DDBJ databases">
        <title>Entomomonas sp. F2A isolated from a house cricket (Acheta domesticus).</title>
        <authorList>
            <person name="Spergser J."/>
            <person name="Busse H.-J."/>
        </authorList>
    </citation>
    <scope>NUCLEOTIDE SEQUENCE [LARGE SCALE GENOMIC DNA]</scope>
    <source>
        <strain evidence="6 7">F2A</strain>
    </source>
</reference>
<evidence type="ECO:0000256" key="1">
    <source>
        <dbReference type="ARBA" id="ARBA00008857"/>
    </source>
</evidence>
<dbReference type="GO" id="GO:0015074">
    <property type="term" value="P:DNA integration"/>
    <property type="evidence" value="ECO:0007669"/>
    <property type="project" value="UniProtKB-KW"/>
</dbReference>
<evidence type="ECO:0000259" key="5">
    <source>
        <dbReference type="PROSITE" id="PS51898"/>
    </source>
</evidence>
<dbReference type="GO" id="GO:0006310">
    <property type="term" value="P:DNA recombination"/>
    <property type="evidence" value="ECO:0007669"/>
    <property type="project" value="UniProtKB-KW"/>
</dbReference>
<accession>A0A974NFT8</accession>
<dbReference type="InterPro" id="IPR025166">
    <property type="entry name" value="Integrase_DNA_bind_dom"/>
</dbReference>
<evidence type="ECO:0000256" key="3">
    <source>
        <dbReference type="ARBA" id="ARBA00023125"/>
    </source>
</evidence>
<dbReference type="PANTHER" id="PTHR30629:SF9">
    <property type="entry name" value="PROTEIN INTB-RELATED"/>
    <property type="match status" value="1"/>
</dbReference>
<keyword evidence="3" id="KW-0238">DNA-binding</keyword>
<dbReference type="InterPro" id="IPR050808">
    <property type="entry name" value="Phage_Integrase"/>
</dbReference>
<dbReference type="KEGG" id="eaz:JHT90_00340"/>
<organism evidence="6 7">
    <name type="scientific">Entomomonas asaccharolytica</name>
    <dbReference type="NCBI Taxonomy" id="2785331"/>
    <lineage>
        <taxon>Bacteria</taxon>
        <taxon>Pseudomonadati</taxon>
        <taxon>Pseudomonadota</taxon>
        <taxon>Gammaproteobacteria</taxon>
        <taxon>Pseudomonadales</taxon>
        <taxon>Pseudomonadaceae</taxon>
        <taxon>Entomomonas</taxon>
    </lineage>
</organism>
<dbReference type="EMBL" id="CP067393">
    <property type="protein sequence ID" value="QQP85749.1"/>
    <property type="molecule type" value="Genomic_DNA"/>
</dbReference>
<feature type="domain" description="Tyr recombinase" evidence="5">
    <location>
        <begin position="208"/>
        <end position="400"/>
    </location>
</feature>
<dbReference type="CDD" id="cd00801">
    <property type="entry name" value="INT_P4_C"/>
    <property type="match status" value="1"/>
</dbReference>
<gene>
    <name evidence="6" type="ORF">JHT90_00340</name>
</gene>
<dbReference type="InterPro" id="IPR013762">
    <property type="entry name" value="Integrase-like_cat_sf"/>
</dbReference>
<dbReference type="SUPFAM" id="SSF56349">
    <property type="entry name" value="DNA breaking-rejoining enzymes"/>
    <property type="match status" value="1"/>
</dbReference>
<evidence type="ECO:0000313" key="7">
    <source>
        <dbReference type="Proteomes" id="UP000595278"/>
    </source>
</evidence>
<keyword evidence="2" id="KW-0229">DNA integration</keyword>
<dbReference type="Pfam" id="PF13356">
    <property type="entry name" value="Arm-DNA-bind_3"/>
    <property type="match status" value="1"/>
</dbReference>
<dbReference type="AlphaFoldDB" id="A0A974NFT8"/>
<keyword evidence="7" id="KW-1185">Reference proteome</keyword>
<dbReference type="InterPro" id="IPR002104">
    <property type="entry name" value="Integrase_catalytic"/>
</dbReference>
<dbReference type="Gene3D" id="3.30.160.390">
    <property type="entry name" value="Integrase, DNA-binding domain"/>
    <property type="match status" value="1"/>
</dbReference>
<comment type="similarity">
    <text evidence="1">Belongs to the 'phage' integrase family.</text>
</comment>
<dbReference type="Pfam" id="PF22022">
    <property type="entry name" value="Phage_int_M"/>
    <property type="match status" value="1"/>
</dbReference>
<sequence>MAILVNPLSDIKINSAKPKDKNYKLFDGGGLFLLVKTNGTKSWRMKFKKPNGKETVTAFGNYPVLSLKEAREKRDKVKELLVKGIDPIEQKNKDKTILNTGNTFEATARSWIKQTEYEKNWKPINTNKVTRGIELHLLPSLGNKLIHTITLKDLIPPVQKLIDDGLLDVASRIRRQIIEIMRHAVFKGLIENNPSIDLAGLKIAPKSNHRPALNIEHLQELAERLYNYPHYVVTKYALLITLHTFVRSSELRFARWDEIDFTNKVWIIPETREAIEGVRYADRAAKMMTAHIVPLSDQVIQLFTELKEITGNYDLIFTYNGIKPISENAINEALRKIGYNTKTEICGHGFRSLACSALIESGLFSEDAVERQMSHLERNNVRAAYIHKAKHLEERINIMQWWSNYIIYNRDHGYKAPYQYKNE</sequence>
<dbReference type="InterPro" id="IPR010998">
    <property type="entry name" value="Integrase_recombinase_N"/>
</dbReference>